<dbReference type="RefSeq" id="WP_005377558.1">
    <property type="nucleotide sequence ID" value="NZ_JAPVXZ010000001.1"/>
</dbReference>
<dbReference type="Gene3D" id="3.40.1350.10">
    <property type="match status" value="1"/>
</dbReference>
<sequence>MNTMNCEQNCNLLDAKALGNWGEDIARQYIEQQGLKIVTTNYKTKVGEIDIIAKNGLTYHFIEIKARRGVTHGLPREAVSKRKQKHIKQAAMYFIRDLRAQNRKWKELSFDVVEVYVHEDFKATVHYMPQCFL</sequence>
<dbReference type="NCBIfam" id="NF009150">
    <property type="entry name" value="PRK12497.1-3"/>
    <property type="match status" value="1"/>
</dbReference>
<dbReference type="Proteomes" id="UP001236274">
    <property type="component" value="Unassembled WGS sequence"/>
</dbReference>
<dbReference type="GO" id="GO:0003676">
    <property type="term" value="F:nucleic acid binding"/>
    <property type="evidence" value="ECO:0007669"/>
    <property type="project" value="InterPro"/>
</dbReference>
<dbReference type="EMBL" id="JASORJ010000001">
    <property type="protein sequence ID" value="MDK7356106.1"/>
    <property type="molecule type" value="Genomic_DNA"/>
</dbReference>
<evidence type="ECO:0000313" key="5">
    <source>
        <dbReference type="Proteomes" id="UP000070226"/>
    </source>
</evidence>
<evidence type="ECO:0000256" key="1">
    <source>
        <dbReference type="ARBA" id="ARBA00006738"/>
    </source>
</evidence>
<organism evidence="3">
    <name type="scientific">Veillonella atypica</name>
    <dbReference type="NCBI Taxonomy" id="39777"/>
    <lineage>
        <taxon>Bacteria</taxon>
        <taxon>Bacillati</taxon>
        <taxon>Bacillota</taxon>
        <taxon>Negativicutes</taxon>
        <taxon>Veillonellales</taxon>
        <taxon>Veillonellaceae</taxon>
        <taxon>Veillonella</taxon>
    </lineage>
</organism>
<dbReference type="Pfam" id="PF02021">
    <property type="entry name" value="UPF0102"/>
    <property type="match status" value="1"/>
</dbReference>
<dbReference type="PANTHER" id="PTHR34039">
    <property type="entry name" value="UPF0102 PROTEIN YRAN"/>
    <property type="match status" value="1"/>
</dbReference>
<dbReference type="PANTHER" id="PTHR34039:SF1">
    <property type="entry name" value="UPF0102 PROTEIN YRAN"/>
    <property type="match status" value="1"/>
</dbReference>
<comment type="similarity">
    <text evidence="1 2">Belongs to the UPF0102 family.</text>
</comment>
<dbReference type="NCBIfam" id="TIGR00252">
    <property type="entry name" value="YraN family protein"/>
    <property type="match status" value="1"/>
</dbReference>
<evidence type="ECO:0000313" key="4">
    <source>
        <dbReference type="EMBL" id="MDK7356106.1"/>
    </source>
</evidence>
<protein>
    <recommendedName>
        <fullName evidence="2">UPF0102 protein HMPREF3233_00374</fullName>
    </recommendedName>
</protein>
<accession>A0A133S6T1</accession>
<comment type="caution">
    <text evidence="3">The sequence shown here is derived from an EMBL/GenBank/DDBJ whole genome shotgun (WGS) entry which is preliminary data.</text>
</comment>
<dbReference type="InterPro" id="IPR003509">
    <property type="entry name" value="UPF0102_YraN-like"/>
</dbReference>
<dbReference type="STRING" id="39777.B7L28_04690"/>
<dbReference type="InterPro" id="IPR011856">
    <property type="entry name" value="tRNA_endonuc-like_dom_sf"/>
</dbReference>
<evidence type="ECO:0000256" key="2">
    <source>
        <dbReference type="HAMAP-Rule" id="MF_00048"/>
    </source>
</evidence>
<dbReference type="SUPFAM" id="SSF52980">
    <property type="entry name" value="Restriction endonuclease-like"/>
    <property type="match status" value="1"/>
</dbReference>
<dbReference type="InterPro" id="IPR011335">
    <property type="entry name" value="Restrct_endonuc-II-like"/>
</dbReference>
<dbReference type="EMBL" id="LRQT01000006">
    <property type="protein sequence ID" value="KXA65373.1"/>
    <property type="molecule type" value="Genomic_DNA"/>
</dbReference>
<proteinExistence type="inferred from homology"/>
<reference evidence="3 5" key="1">
    <citation type="submission" date="2016-01" db="EMBL/GenBank/DDBJ databases">
        <authorList>
            <person name="Oliw E.H."/>
        </authorList>
    </citation>
    <scope>NUCLEOTIDE SEQUENCE [LARGE SCALE GENOMIC DNA]</scope>
    <source>
        <strain evidence="3 5">CMW7756B</strain>
    </source>
</reference>
<dbReference type="Proteomes" id="UP000070226">
    <property type="component" value="Unassembled WGS sequence"/>
</dbReference>
<dbReference type="HAMAP" id="MF_00048">
    <property type="entry name" value="UPF0102"/>
    <property type="match status" value="1"/>
</dbReference>
<gene>
    <name evidence="3" type="ORF">HMPREF3233_00374</name>
    <name evidence="4" type="ORF">QP520_00465</name>
</gene>
<evidence type="ECO:0000313" key="3">
    <source>
        <dbReference type="EMBL" id="KXA65373.1"/>
    </source>
</evidence>
<dbReference type="PATRIC" id="fig|39777.7.peg.365"/>
<dbReference type="CDD" id="cd20736">
    <property type="entry name" value="PoNe_Nuclease"/>
    <property type="match status" value="1"/>
</dbReference>
<dbReference type="AlphaFoldDB" id="A0A133S6T1"/>
<reference evidence="4" key="2">
    <citation type="submission" date="2023-05" db="EMBL/GenBank/DDBJ databases">
        <title>Cataloging the Phylogenetic Diversity of Human Bladder Bacteria.</title>
        <authorList>
            <person name="Du J."/>
        </authorList>
    </citation>
    <scope>NUCLEOTIDE SEQUENCE</scope>
    <source>
        <strain evidence="4">UMB10101</strain>
    </source>
</reference>
<name>A0A133S6T1_9FIRM</name>